<dbReference type="Proteomes" id="UP000327118">
    <property type="component" value="Unassembled WGS sequence"/>
</dbReference>
<proteinExistence type="predicted"/>
<sequence>MNLTCNNTITFHQHLQGDHLSSSMLYPLPDGKNSDSTTCILGSLEAIKTFQPSQRPHHKIQPARSIMAVKDSLLSLDMGLKDCLYRIRRAHGRVVYVTVKDLDIIPEELRTHGPSVISELSKLSEWDDNTWETLTVSKDESGIRTKCDSFKPHALQEQEIPGTYERINIFDLEILQEFKNRVFRVQRGEVQYFLKIARFGFELAWLVQEIKVYDLLTQYNSALAPRIVGYVFEEMPDRVIGFIVEEIHGSRPNTLHFEACQVALQELHDLDILHGDINRDNLFITDEGVKFIDFEDSCIMNSAENKEEWDKKKSDEMQSLMEKLADDSGRGRPLTVGDDV</sequence>
<evidence type="ECO:0000313" key="2">
    <source>
        <dbReference type="EMBL" id="KAE8348503.1"/>
    </source>
</evidence>
<organism evidence="2 3">
    <name type="scientific">Aspergillus coremiiformis</name>
    <dbReference type="NCBI Taxonomy" id="138285"/>
    <lineage>
        <taxon>Eukaryota</taxon>
        <taxon>Fungi</taxon>
        <taxon>Dikarya</taxon>
        <taxon>Ascomycota</taxon>
        <taxon>Pezizomycotina</taxon>
        <taxon>Eurotiomycetes</taxon>
        <taxon>Eurotiomycetidae</taxon>
        <taxon>Eurotiales</taxon>
        <taxon>Aspergillaceae</taxon>
        <taxon>Aspergillus</taxon>
        <taxon>Aspergillus subgen. Circumdati</taxon>
    </lineage>
</organism>
<protein>
    <recommendedName>
        <fullName evidence="4">Protein kinase domain-containing protein</fullName>
    </recommendedName>
</protein>
<dbReference type="EMBL" id="ML739470">
    <property type="protein sequence ID" value="KAE8348503.1"/>
    <property type="molecule type" value="Genomic_DNA"/>
</dbReference>
<keyword evidence="3" id="KW-1185">Reference proteome</keyword>
<dbReference type="Gene3D" id="1.10.510.10">
    <property type="entry name" value="Transferase(Phosphotransferase) domain 1"/>
    <property type="match status" value="1"/>
</dbReference>
<dbReference type="SUPFAM" id="SSF56112">
    <property type="entry name" value="Protein kinase-like (PK-like)"/>
    <property type="match status" value="1"/>
</dbReference>
<gene>
    <name evidence="2" type="ORF">BDV28DRAFT_164343</name>
</gene>
<dbReference type="InterPro" id="IPR011009">
    <property type="entry name" value="Kinase-like_dom_sf"/>
</dbReference>
<feature type="compositionally biased region" description="Basic and acidic residues" evidence="1">
    <location>
        <begin position="305"/>
        <end position="316"/>
    </location>
</feature>
<feature type="region of interest" description="Disordered" evidence="1">
    <location>
        <begin position="305"/>
        <end position="340"/>
    </location>
</feature>
<accession>A0A5N6YUD1</accession>
<evidence type="ECO:0000313" key="3">
    <source>
        <dbReference type="Proteomes" id="UP000327118"/>
    </source>
</evidence>
<evidence type="ECO:0008006" key="4">
    <source>
        <dbReference type="Google" id="ProtNLM"/>
    </source>
</evidence>
<reference evidence="3" key="1">
    <citation type="submission" date="2019-04" db="EMBL/GenBank/DDBJ databases">
        <title>Friends and foes A comparative genomics studyof 23 Aspergillus species from section Flavi.</title>
        <authorList>
            <consortium name="DOE Joint Genome Institute"/>
            <person name="Kjaerbolling I."/>
            <person name="Vesth T."/>
            <person name="Frisvad J.C."/>
            <person name="Nybo J.L."/>
            <person name="Theobald S."/>
            <person name="Kildgaard S."/>
            <person name="Isbrandt T."/>
            <person name="Kuo A."/>
            <person name="Sato A."/>
            <person name="Lyhne E.K."/>
            <person name="Kogle M.E."/>
            <person name="Wiebenga A."/>
            <person name="Kun R.S."/>
            <person name="Lubbers R.J."/>
            <person name="Makela M.R."/>
            <person name="Barry K."/>
            <person name="Chovatia M."/>
            <person name="Clum A."/>
            <person name="Daum C."/>
            <person name="Haridas S."/>
            <person name="He G."/>
            <person name="LaButti K."/>
            <person name="Lipzen A."/>
            <person name="Mondo S."/>
            <person name="Riley R."/>
            <person name="Salamov A."/>
            <person name="Simmons B.A."/>
            <person name="Magnuson J.K."/>
            <person name="Henrissat B."/>
            <person name="Mortensen U.H."/>
            <person name="Larsen T.O."/>
            <person name="Devries R.P."/>
            <person name="Grigoriev I.V."/>
            <person name="Machida M."/>
            <person name="Baker S.E."/>
            <person name="Andersen M.R."/>
        </authorList>
    </citation>
    <scope>NUCLEOTIDE SEQUENCE [LARGE SCALE GENOMIC DNA]</scope>
    <source>
        <strain evidence="3">CBS 553.77</strain>
    </source>
</reference>
<evidence type="ECO:0000256" key="1">
    <source>
        <dbReference type="SAM" id="MobiDB-lite"/>
    </source>
</evidence>
<name>A0A5N6YUD1_9EURO</name>
<dbReference type="OrthoDB" id="2687876at2759"/>
<dbReference type="AlphaFoldDB" id="A0A5N6YUD1"/>